<dbReference type="GO" id="GO:0019634">
    <property type="term" value="P:organic phosphonate metabolic process"/>
    <property type="evidence" value="ECO:0007669"/>
    <property type="project" value="InterPro"/>
</dbReference>
<name>A0A1M7LNM5_9FIRM</name>
<evidence type="ECO:0000313" key="2">
    <source>
        <dbReference type="Proteomes" id="UP000184375"/>
    </source>
</evidence>
<dbReference type="Pfam" id="PF05861">
    <property type="entry name" value="PhnI"/>
    <property type="match status" value="1"/>
</dbReference>
<gene>
    <name evidence="1" type="ORF">SAMN05660826_01978</name>
</gene>
<dbReference type="Proteomes" id="UP000184375">
    <property type="component" value="Unassembled WGS sequence"/>
</dbReference>
<sequence>MGYVAVRGGTEAIENSEKLLKYYRLKGGSPPIQVKQIIDQLRLAVDRVMGEGSLYAPEYAALAIKQAEGDIIEASFILRAYRSTVPRNHYSLPVDTSNMRIIRRISAAFKDIPGGQILGPTRDYTQRLLDFTLEDETPESINKFLSDFLKDLDLDLGGDPSSFPKVVDLLRKEGLIEERRESSTEVVDITKEAMTFPCPRSGRLQAMARGETGGLLALAYSSMRGYGDIHPTVGELRVGYVPLTIPHPGGHGELYVGEILVTEAEVIASFKDKKGMPKFTIGYGLCFGHNELKAICMAVLDRTMMAEEPKAPAEDQEFVLYHIDGIESSGFANHYKLPHYITFQSDLDRLRSSQKRKEGQGC</sequence>
<reference evidence="2" key="1">
    <citation type="submission" date="2016-11" db="EMBL/GenBank/DDBJ databases">
        <authorList>
            <person name="Varghese N."/>
            <person name="Submissions S."/>
        </authorList>
    </citation>
    <scope>NUCLEOTIDE SEQUENCE [LARGE SCALE GENOMIC DNA]</scope>
    <source>
        <strain evidence="2">DSM 18802</strain>
    </source>
</reference>
<proteinExistence type="predicted"/>
<dbReference type="EMBL" id="FRCR01000013">
    <property type="protein sequence ID" value="SHM79798.1"/>
    <property type="molecule type" value="Genomic_DNA"/>
</dbReference>
<dbReference type="AlphaFoldDB" id="A0A1M7LNM5"/>
<organism evidence="1 2">
    <name type="scientific">Caldanaerovirga acetigignens</name>
    <dbReference type="NCBI Taxonomy" id="447595"/>
    <lineage>
        <taxon>Bacteria</taxon>
        <taxon>Bacillati</taxon>
        <taxon>Bacillota</taxon>
        <taxon>Clostridia</taxon>
        <taxon>Thermosediminibacterales</taxon>
        <taxon>Thermosediminibacteraceae</taxon>
        <taxon>Caldanaerovirga</taxon>
    </lineage>
</organism>
<dbReference type="InterPro" id="IPR008773">
    <property type="entry name" value="PhnI"/>
</dbReference>
<protein>
    <submittedName>
        <fullName evidence="1">Alpha-D-ribose 1-methylphosphonate 5-triphosphate synthase subunit PhnI</fullName>
    </submittedName>
</protein>
<dbReference type="STRING" id="447595.SAMN05660826_01978"/>
<evidence type="ECO:0000313" key="1">
    <source>
        <dbReference type="EMBL" id="SHM79798.1"/>
    </source>
</evidence>
<dbReference type="OrthoDB" id="9790536at2"/>
<keyword evidence="2" id="KW-1185">Reference proteome</keyword>
<dbReference type="PIRSF" id="PIRSF007313">
    <property type="entry name" value="PhnI"/>
    <property type="match status" value="1"/>
</dbReference>
<accession>A0A1M7LNM5</accession>